<keyword evidence="1" id="KW-0472">Membrane</keyword>
<keyword evidence="1" id="KW-0812">Transmembrane</keyword>
<name>A0A1H1STD1_BRESA</name>
<feature type="transmembrane region" description="Helical" evidence="1">
    <location>
        <begin position="32"/>
        <end position="52"/>
    </location>
</feature>
<dbReference type="STRING" id="629680.SAMN04489751_2183"/>
<sequence length="125" mass="13421">MNPELFSQIASGVVIAWGAFAAFRASRSATRTGLLGSLITAAGMLLLVRLIADFGGWTGWFIYVWMLCLLGYVVGVYRSASVWPDLPWRAEDVKTRRSETTNLGVSSLLALVVTGALVVPGLMLG</sequence>
<reference evidence="2" key="1">
    <citation type="submission" date="2016-10" db="EMBL/GenBank/DDBJ databases">
        <authorList>
            <person name="Varghese N."/>
            <person name="Submissions S."/>
        </authorList>
    </citation>
    <scope>NUCLEOTIDE SEQUENCE [LARGE SCALE GENOMIC DNA]</scope>
    <source>
        <strain evidence="2">DSM 22082</strain>
    </source>
</reference>
<dbReference type="RefSeq" id="WP_092105550.1">
    <property type="nucleotide sequence ID" value="NZ_LT629739.1"/>
</dbReference>
<accession>A0A1H1STD1</accession>
<keyword evidence="1" id="KW-1133">Transmembrane helix</keyword>
<feature type="transmembrane region" description="Helical" evidence="1">
    <location>
        <begin position="101"/>
        <end position="123"/>
    </location>
</feature>
<dbReference type="EMBL" id="LT629739">
    <property type="protein sequence ID" value="SDS51103.1"/>
    <property type="molecule type" value="Genomic_DNA"/>
</dbReference>
<evidence type="ECO:0000256" key="1">
    <source>
        <dbReference type="SAM" id="Phobius"/>
    </source>
</evidence>
<dbReference type="Proteomes" id="UP000199700">
    <property type="component" value="Chromosome"/>
</dbReference>
<evidence type="ECO:0000313" key="3">
    <source>
        <dbReference type="Proteomes" id="UP000199700"/>
    </source>
</evidence>
<organism evidence="2 3">
    <name type="scientific">Brevibacterium sandarakinum</name>
    <dbReference type="NCBI Taxonomy" id="629680"/>
    <lineage>
        <taxon>Bacteria</taxon>
        <taxon>Bacillati</taxon>
        <taxon>Actinomycetota</taxon>
        <taxon>Actinomycetes</taxon>
        <taxon>Micrococcales</taxon>
        <taxon>Brevibacteriaceae</taxon>
        <taxon>Brevibacterium</taxon>
    </lineage>
</organism>
<dbReference type="AlphaFoldDB" id="A0A1H1STD1"/>
<feature type="transmembrane region" description="Helical" evidence="1">
    <location>
        <begin position="58"/>
        <end position="80"/>
    </location>
</feature>
<proteinExistence type="predicted"/>
<keyword evidence="3" id="KW-1185">Reference proteome</keyword>
<evidence type="ECO:0000313" key="2">
    <source>
        <dbReference type="EMBL" id="SDS51103.1"/>
    </source>
</evidence>
<feature type="transmembrane region" description="Helical" evidence="1">
    <location>
        <begin position="6"/>
        <end position="25"/>
    </location>
</feature>
<protein>
    <submittedName>
        <fullName evidence="2">Uncharacterized protein</fullName>
    </submittedName>
</protein>
<dbReference type="OrthoDB" id="4804580at2"/>
<gene>
    <name evidence="2" type="ORF">SAMN04489751_2183</name>
</gene>